<accession>H0ED61</accession>
<dbReference type="AlphaFoldDB" id="H0ED61"/>
<dbReference type="EMBL" id="AGUE01000006">
    <property type="protein sequence ID" value="EHL03715.1"/>
    <property type="molecule type" value="Genomic_DNA"/>
</dbReference>
<dbReference type="Proteomes" id="UP000005446">
    <property type="component" value="Unassembled WGS sequence"/>
</dbReference>
<dbReference type="HOGENOM" id="CLU_2922803_0_0_1"/>
<dbReference type="OrthoDB" id="5046242at2759"/>
<proteinExistence type="predicted"/>
<dbReference type="InParanoid" id="H0ED61"/>
<comment type="caution">
    <text evidence="1">The sequence shown here is derived from an EMBL/GenBank/DDBJ whole genome shotgun (WGS) entry which is preliminary data.</text>
</comment>
<reference evidence="1 2" key="1">
    <citation type="journal article" date="2012" name="Eukaryot. Cell">
        <title>Genome sequence of the fungus Glarea lozoyensis: the first genome sequence of a species from the Helotiaceae family.</title>
        <authorList>
            <person name="Youssar L."/>
            <person name="Gruening B.A."/>
            <person name="Erxleben A."/>
            <person name="Guenther S."/>
            <person name="Huettel W."/>
        </authorList>
    </citation>
    <scope>NUCLEOTIDE SEQUENCE [LARGE SCALE GENOMIC DNA]</scope>
    <source>
        <strain evidence="2">ATCC 74030 / MF5533</strain>
    </source>
</reference>
<gene>
    <name evidence="1" type="ORF">M7I_0362</name>
</gene>
<evidence type="ECO:0000313" key="1">
    <source>
        <dbReference type="EMBL" id="EHL03715.1"/>
    </source>
</evidence>
<keyword evidence="2" id="KW-1185">Reference proteome</keyword>
<evidence type="ECO:0000313" key="2">
    <source>
        <dbReference type="Proteomes" id="UP000005446"/>
    </source>
</evidence>
<sequence length="61" mass="6895">MWGIIVQAFKYSAENTAKIDPSRSLYDFFVEKVQEVYPGGGEIEQKRKLVLQMAELWGAGA</sequence>
<protein>
    <submittedName>
        <fullName evidence="1">Uncharacterized protein</fullName>
    </submittedName>
</protein>
<organism evidence="1 2">
    <name type="scientific">Glarea lozoyensis (strain ATCC 74030 / MF5533)</name>
    <dbReference type="NCBI Taxonomy" id="1104152"/>
    <lineage>
        <taxon>Eukaryota</taxon>
        <taxon>Fungi</taxon>
        <taxon>Dikarya</taxon>
        <taxon>Ascomycota</taxon>
        <taxon>Pezizomycotina</taxon>
        <taxon>Leotiomycetes</taxon>
        <taxon>Helotiales</taxon>
        <taxon>Helotiaceae</taxon>
        <taxon>Glarea</taxon>
    </lineage>
</organism>
<name>H0ED61_GLAL7</name>